<dbReference type="SUPFAM" id="SSF52402">
    <property type="entry name" value="Adenine nucleotide alpha hydrolases-like"/>
    <property type="match status" value="1"/>
</dbReference>
<proteinExistence type="predicted"/>
<dbReference type="AlphaFoldDB" id="A0A1W1EIX1"/>
<dbReference type="Gene3D" id="3.40.50.620">
    <property type="entry name" value="HUPs"/>
    <property type="match status" value="1"/>
</dbReference>
<dbReference type="Pfam" id="PF18297">
    <property type="entry name" value="NFACT-R_2"/>
    <property type="match status" value="1"/>
</dbReference>
<sequence>MKAISLFSGGLDSCLAIKLIKEQGIDVIAMYIDTGFGGTKDNLAHLENMCKQVGAELKVVNIKEQFIQDVLFDPKYGYGKNFNPCIDCHANMFRLGKAMMKEWGASFLISGEVLGQRPMSQRSDALKNVLKLAETEDILLRPLSAKLLEPTLPEKEGWVDRDKLLDISGRGREVQLAMAKEIGLEDYESPGGGCLLTDENFSNKLREFIKYDNLESSDIEILKFGRHFRLNDGAKLIVGRNQDDNAGLQKIDNSKFLSIKLPIAGPFSLISKDASLKDLELGAKIAITYAKSSPDSIYDIEINSKDNITVSPFENKSQLQEYFFNSKK</sequence>
<dbReference type="EMBL" id="FRYL01000021">
    <property type="protein sequence ID" value="SHO80821.1"/>
    <property type="molecule type" value="Genomic_DNA"/>
</dbReference>
<evidence type="ECO:0000313" key="2">
    <source>
        <dbReference type="EMBL" id="SHO80821.1"/>
    </source>
</evidence>
<keyword evidence="2" id="KW-0489">Methyltransferase</keyword>
<dbReference type="InterPro" id="IPR014729">
    <property type="entry name" value="Rossmann-like_a/b/a_fold"/>
</dbReference>
<dbReference type="PANTHER" id="PTHR11933:SF6">
    <property type="entry name" value="THIL AANH DOMAIN-CONTAINING PROTEIN"/>
    <property type="match status" value="1"/>
</dbReference>
<dbReference type="EC" id="2.1.1.61" evidence="2"/>
<evidence type="ECO:0000259" key="1">
    <source>
        <dbReference type="Pfam" id="PF18297"/>
    </source>
</evidence>
<keyword evidence="2" id="KW-0808">Transferase</keyword>
<accession>A0A1W1EIX1</accession>
<dbReference type="Pfam" id="PF03054">
    <property type="entry name" value="tRNA_Me_trans"/>
    <property type="match status" value="1"/>
</dbReference>
<organism evidence="2">
    <name type="scientific">hydrothermal vent metagenome</name>
    <dbReference type="NCBI Taxonomy" id="652676"/>
    <lineage>
        <taxon>unclassified sequences</taxon>
        <taxon>metagenomes</taxon>
        <taxon>ecological metagenomes</taxon>
    </lineage>
</organism>
<reference evidence="2" key="1">
    <citation type="submission" date="2016-10" db="EMBL/GenBank/DDBJ databases">
        <authorList>
            <person name="de Groot N.N."/>
        </authorList>
    </citation>
    <scope>NUCLEOTIDE SEQUENCE</scope>
</reference>
<protein>
    <submittedName>
        <fullName evidence="2">tRNA (5-methylaminomethyl-2-thiouridylate)-methyltransferase</fullName>
        <ecNumber evidence="2">2.1.1.61</ecNumber>
    </submittedName>
</protein>
<name>A0A1W1EIX1_9ZZZZ</name>
<dbReference type="InterPro" id="IPR059101">
    <property type="entry name" value="NFACT-R_2"/>
</dbReference>
<dbReference type="GO" id="GO:0032259">
    <property type="term" value="P:methylation"/>
    <property type="evidence" value="ECO:0007669"/>
    <property type="project" value="UniProtKB-KW"/>
</dbReference>
<gene>
    <name evidence="2" type="ORF">MNB_SV-15-470</name>
</gene>
<dbReference type="GO" id="GO:0004808">
    <property type="term" value="F:tRNA (5-methylaminomethyl-2-thiouridylate)(34)-methyltransferase activity"/>
    <property type="evidence" value="ECO:0007669"/>
    <property type="project" value="UniProtKB-EC"/>
</dbReference>
<feature type="domain" description="NFACT protein RNA binding" evidence="1">
    <location>
        <begin position="225"/>
        <end position="322"/>
    </location>
</feature>
<dbReference type="PANTHER" id="PTHR11933">
    <property type="entry name" value="TRNA 5-METHYLAMINOMETHYL-2-THIOURIDYLATE -METHYLTRANSFERASE"/>
    <property type="match status" value="1"/>
</dbReference>